<dbReference type="SUPFAM" id="SSF75217">
    <property type="entry name" value="alpha/beta knot"/>
    <property type="match status" value="1"/>
</dbReference>
<dbReference type="GO" id="GO:0003723">
    <property type="term" value="F:RNA binding"/>
    <property type="evidence" value="ECO:0007669"/>
    <property type="project" value="InterPro"/>
</dbReference>
<dbReference type="FunFam" id="3.40.1280.10:FF:000008">
    <property type="entry name" value="Group 3 RNA methyltransferase TrmH"/>
    <property type="match status" value="1"/>
</dbReference>
<dbReference type="PANTHER" id="PTHR46429:SF1">
    <property type="entry name" value="23S RRNA (GUANOSINE-2'-O-)-METHYLTRANSFERASE RLMB"/>
    <property type="match status" value="1"/>
</dbReference>
<dbReference type="EMBL" id="DVLU01000083">
    <property type="protein sequence ID" value="HIT85862.1"/>
    <property type="molecule type" value="Genomic_DNA"/>
</dbReference>
<dbReference type="SMART" id="SM00967">
    <property type="entry name" value="SpoU_sub_bind"/>
    <property type="match status" value="1"/>
</dbReference>
<dbReference type="SUPFAM" id="SSF55315">
    <property type="entry name" value="L30e-like"/>
    <property type="match status" value="1"/>
</dbReference>
<dbReference type="Pfam" id="PF08032">
    <property type="entry name" value="SpoU_sub_bind"/>
    <property type="match status" value="1"/>
</dbReference>
<proteinExistence type="inferred from homology"/>
<comment type="similarity">
    <text evidence="1">Belongs to the class IV-like SAM-binding methyltransferase superfamily. RNA methyltransferase TrmH family.</text>
</comment>
<dbReference type="Gene3D" id="3.40.1280.10">
    <property type="match status" value="1"/>
</dbReference>
<dbReference type="Gene3D" id="3.30.1330.30">
    <property type="match status" value="1"/>
</dbReference>
<reference evidence="5" key="2">
    <citation type="journal article" date="2021" name="PeerJ">
        <title>Extensive microbial diversity within the chicken gut microbiome revealed by metagenomics and culture.</title>
        <authorList>
            <person name="Gilroy R."/>
            <person name="Ravi A."/>
            <person name="Getino M."/>
            <person name="Pursley I."/>
            <person name="Horton D.L."/>
            <person name="Alikhan N.F."/>
            <person name="Baker D."/>
            <person name="Gharbi K."/>
            <person name="Hall N."/>
            <person name="Watson M."/>
            <person name="Adriaenssens E.M."/>
            <person name="Foster-Nyarko E."/>
            <person name="Jarju S."/>
            <person name="Secka A."/>
            <person name="Antonio M."/>
            <person name="Oren A."/>
            <person name="Chaudhuri R.R."/>
            <person name="La Ragione R."/>
            <person name="Hildebrand F."/>
            <person name="Pallen M.J."/>
        </authorList>
    </citation>
    <scope>NUCLEOTIDE SEQUENCE</scope>
    <source>
        <strain evidence="5">CHK181-108</strain>
    </source>
</reference>
<name>A0A9D1KRQ3_9FIRM</name>
<dbReference type="InterPro" id="IPR013123">
    <property type="entry name" value="SpoU_subst-bd"/>
</dbReference>
<dbReference type="GO" id="GO:0032259">
    <property type="term" value="P:methylation"/>
    <property type="evidence" value="ECO:0007669"/>
    <property type="project" value="UniProtKB-KW"/>
</dbReference>
<reference evidence="5" key="1">
    <citation type="submission" date="2020-10" db="EMBL/GenBank/DDBJ databases">
        <authorList>
            <person name="Gilroy R."/>
        </authorList>
    </citation>
    <scope>NUCLEOTIDE SEQUENCE</scope>
    <source>
        <strain evidence="5">CHK181-108</strain>
    </source>
</reference>
<evidence type="ECO:0000313" key="6">
    <source>
        <dbReference type="Proteomes" id="UP000824165"/>
    </source>
</evidence>
<gene>
    <name evidence="5" type="primary">rlmB</name>
    <name evidence="5" type="ORF">IAA60_08165</name>
</gene>
<evidence type="ECO:0000313" key="5">
    <source>
        <dbReference type="EMBL" id="HIT85862.1"/>
    </source>
</evidence>
<dbReference type="GO" id="GO:0008173">
    <property type="term" value="F:RNA methyltransferase activity"/>
    <property type="evidence" value="ECO:0007669"/>
    <property type="project" value="InterPro"/>
</dbReference>
<evidence type="ECO:0000259" key="4">
    <source>
        <dbReference type="SMART" id="SM00967"/>
    </source>
</evidence>
<sequence length="249" mass="26269">MNTEDKIIGRNPVLEAIKSGRTIDKLLVKKGKLEGSAVAIVKKARDAGIVIRETDVRKLDAIAEGGNHQGMIAYVSPYEYKTIDFILNSAREKNEPPFVIICDKITDPHNLGAILRTANCVGAHGVVIPKHGSAGLSGAAVKSAAGAAEYTPVAKVTNLASTIEKLKKEGLWIAAADMDGDDLYSSDLTGALGIVIGSEGSGVSRLVKEKCDFTVSIPMCGQINSLNASVAAGVLMYEALHQRKTKGIN</sequence>
<dbReference type="Proteomes" id="UP000824165">
    <property type="component" value="Unassembled WGS sequence"/>
</dbReference>
<accession>A0A9D1KRQ3</accession>
<dbReference type="NCBIfam" id="TIGR00186">
    <property type="entry name" value="rRNA_methyl_3"/>
    <property type="match status" value="1"/>
</dbReference>
<dbReference type="PANTHER" id="PTHR46429">
    <property type="entry name" value="23S RRNA (GUANOSINE-2'-O-)-METHYLTRANSFERASE RLMB"/>
    <property type="match status" value="1"/>
</dbReference>
<dbReference type="GO" id="GO:0005829">
    <property type="term" value="C:cytosol"/>
    <property type="evidence" value="ECO:0007669"/>
    <property type="project" value="TreeGrafter"/>
</dbReference>
<dbReference type="InterPro" id="IPR029028">
    <property type="entry name" value="Alpha/beta_knot_MTases"/>
</dbReference>
<dbReference type="GO" id="GO:0006396">
    <property type="term" value="P:RNA processing"/>
    <property type="evidence" value="ECO:0007669"/>
    <property type="project" value="InterPro"/>
</dbReference>
<evidence type="ECO:0000256" key="1">
    <source>
        <dbReference type="ARBA" id="ARBA00007228"/>
    </source>
</evidence>
<organism evidence="5 6">
    <name type="scientific">Candidatus Ornithomonoglobus intestinigallinarum</name>
    <dbReference type="NCBI Taxonomy" id="2840894"/>
    <lineage>
        <taxon>Bacteria</taxon>
        <taxon>Bacillati</taxon>
        <taxon>Bacillota</taxon>
        <taxon>Clostridia</taxon>
        <taxon>Candidatus Ornithomonoglobus</taxon>
    </lineage>
</organism>
<dbReference type="InterPro" id="IPR029026">
    <property type="entry name" value="tRNA_m1G_MTases_N"/>
</dbReference>
<evidence type="ECO:0000256" key="3">
    <source>
        <dbReference type="ARBA" id="ARBA00022679"/>
    </source>
</evidence>
<protein>
    <submittedName>
        <fullName evidence="5">23S rRNA (Guanosine(2251)-2'-O)-methyltransferase RlmB</fullName>
    </submittedName>
</protein>
<dbReference type="InterPro" id="IPR004441">
    <property type="entry name" value="rRNA_MeTrfase_TrmH"/>
</dbReference>
<keyword evidence="2" id="KW-0489">Methyltransferase</keyword>
<dbReference type="CDD" id="cd18103">
    <property type="entry name" value="SpoU-like_RlmB"/>
    <property type="match status" value="1"/>
</dbReference>
<dbReference type="InterPro" id="IPR029064">
    <property type="entry name" value="Ribosomal_eL30-like_sf"/>
</dbReference>
<dbReference type="AlphaFoldDB" id="A0A9D1KRQ3"/>
<dbReference type="InterPro" id="IPR001537">
    <property type="entry name" value="SpoU_MeTrfase"/>
</dbReference>
<feature type="domain" description="RNA 2-O ribose methyltransferase substrate binding" evidence="4">
    <location>
        <begin position="6"/>
        <end position="81"/>
    </location>
</feature>
<evidence type="ECO:0000256" key="2">
    <source>
        <dbReference type="ARBA" id="ARBA00022603"/>
    </source>
</evidence>
<dbReference type="Pfam" id="PF00588">
    <property type="entry name" value="SpoU_methylase"/>
    <property type="match status" value="1"/>
</dbReference>
<comment type="caution">
    <text evidence="5">The sequence shown here is derived from an EMBL/GenBank/DDBJ whole genome shotgun (WGS) entry which is preliminary data.</text>
</comment>
<keyword evidence="3" id="KW-0808">Transferase</keyword>